<evidence type="ECO:0000256" key="7">
    <source>
        <dbReference type="SAM" id="MobiDB-lite"/>
    </source>
</evidence>
<dbReference type="GO" id="GO:0005774">
    <property type="term" value="C:vacuolar membrane"/>
    <property type="evidence" value="ECO:0007669"/>
    <property type="project" value="TreeGrafter"/>
</dbReference>
<dbReference type="InterPro" id="IPR015943">
    <property type="entry name" value="WD40/YVTN_repeat-like_dom_sf"/>
</dbReference>
<dbReference type="PRINTS" id="PR00320">
    <property type="entry name" value="GPROTEINBRPT"/>
</dbReference>
<feature type="repeat" description="WD" evidence="6">
    <location>
        <begin position="158"/>
        <end position="200"/>
    </location>
</feature>
<feature type="repeat" description="WD" evidence="6">
    <location>
        <begin position="112"/>
        <end position="154"/>
    </location>
</feature>
<keyword evidence="10" id="KW-1185">Reference proteome</keyword>
<evidence type="ECO:0000313" key="10">
    <source>
        <dbReference type="Proteomes" id="UP000267251"/>
    </source>
</evidence>
<dbReference type="InterPro" id="IPR020472">
    <property type="entry name" value="WD40_PAC1"/>
</dbReference>
<evidence type="ECO:0000256" key="6">
    <source>
        <dbReference type="PROSITE-ProRule" id="PRU00221"/>
    </source>
</evidence>
<dbReference type="Proteomes" id="UP000267251">
    <property type="component" value="Unassembled WGS sequence"/>
</dbReference>
<gene>
    <name evidence="9" type="ORF">BJ684DRAFT_8270</name>
</gene>
<feature type="repeat" description="WD" evidence="6">
    <location>
        <begin position="202"/>
        <end position="235"/>
    </location>
</feature>
<keyword evidence="3" id="KW-0677">Repeat</keyword>
<keyword evidence="2" id="KW-0479">Metal-binding</keyword>
<dbReference type="AlphaFoldDB" id="A0A4P9Y9D8"/>
<dbReference type="InterPro" id="IPR001680">
    <property type="entry name" value="WD40_rpt"/>
</dbReference>
<dbReference type="GO" id="GO:1904263">
    <property type="term" value="P:positive regulation of TORC1 signaling"/>
    <property type="evidence" value="ECO:0007669"/>
    <property type="project" value="TreeGrafter"/>
</dbReference>
<dbReference type="Gene3D" id="2.130.10.10">
    <property type="entry name" value="YVTN repeat-like/Quinoprotein amine dehydrogenase"/>
    <property type="match status" value="2"/>
</dbReference>
<dbReference type="Pfam" id="PF17120">
    <property type="entry name" value="zf-RING_16"/>
    <property type="match status" value="1"/>
</dbReference>
<name>A0A4P9Y9D8_9FUNG</name>
<dbReference type="PROSITE" id="PS50294">
    <property type="entry name" value="WD_REPEATS_REGION"/>
    <property type="match status" value="2"/>
</dbReference>
<dbReference type="GO" id="GO:0016239">
    <property type="term" value="P:positive regulation of macroautophagy"/>
    <property type="evidence" value="ECO:0007669"/>
    <property type="project" value="TreeGrafter"/>
</dbReference>
<keyword evidence="1 6" id="KW-0853">WD repeat</keyword>
<evidence type="ECO:0000256" key="1">
    <source>
        <dbReference type="ARBA" id="ARBA00022574"/>
    </source>
</evidence>
<dbReference type="InterPro" id="IPR036322">
    <property type="entry name" value="WD40_repeat_dom_sf"/>
</dbReference>
<feature type="region of interest" description="Disordered" evidence="7">
    <location>
        <begin position="441"/>
        <end position="480"/>
    </location>
</feature>
<evidence type="ECO:0000256" key="5">
    <source>
        <dbReference type="ARBA" id="ARBA00022833"/>
    </source>
</evidence>
<dbReference type="PROSITE" id="PS50082">
    <property type="entry name" value="WD_REPEATS_2"/>
    <property type="match status" value="3"/>
</dbReference>
<dbReference type="EMBL" id="KZ987810">
    <property type="protein sequence ID" value="RKP14630.1"/>
    <property type="molecule type" value="Genomic_DNA"/>
</dbReference>
<sequence length="643" mass="72562">MREVGAVSSSSTDAYGTGRSWVLNGPLNALSPSPNGECVVVAGREVLKILRVGESKITERLNLRSGSRSNLNYASNDVVWVTDQRVVTAATNGAIVLWDLNRPSQRLVEAVMQGHSRAVSRLATLSCGIPILLSASLDGTVKLWDLRDGRGKSARLTMDGKSESVRDVQFSPSSLHTFSAAYEDGCVQLWDLRKPRTFFKKIAAHYKAALTLDWHSNGQMIATGGKDRLIKVWDVHESVGHAPKASREIQTAQSVVRVRWRPGREDELASCALQSDLRIHVWDTMRPFIPKYTIDQHTAPTTCFIWRGPNSLWSCGRDKCFWISERDFPGQFSRPLDWLNTTCAAFNAQGDVAFAIGEKKTLHPRATPVERFYGLQEQPQGIAQQVGVADMGLFDESIFRHLAYTYQVTQGIGEACERNALAATKVGQYREAQTWRIIQSLYDEEEEDENEEEEKDTEKEKGQGSIEEKEKEEDMLEVEEREEREGFLHEVLTYYAEQGNVQMCTTLLLLLEGRIIRAPTYAEEWISGYIDLLRRFRLWSVATAVTSACQIRRIREQTHVETTIYTTCNHCFKPIANAGGGYWMCERCRKLLNPCSICHQTVKGLYVWCQGCSHGGHLEHMHHWFNQAGQQECPTGCGHKCTF</sequence>
<dbReference type="SMART" id="SM00320">
    <property type="entry name" value="WD40"/>
    <property type="match status" value="6"/>
</dbReference>
<dbReference type="Pfam" id="PF00400">
    <property type="entry name" value="WD40"/>
    <property type="match status" value="3"/>
</dbReference>
<dbReference type="GO" id="GO:0005829">
    <property type="term" value="C:cytosol"/>
    <property type="evidence" value="ECO:0007669"/>
    <property type="project" value="TreeGrafter"/>
</dbReference>
<feature type="compositionally biased region" description="Acidic residues" evidence="7">
    <location>
        <begin position="442"/>
        <end position="455"/>
    </location>
</feature>
<dbReference type="PROSITE" id="PS00678">
    <property type="entry name" value="WD_REPEATS_1"/>
    <property type="match status" value="2"/>
</dbReference>
<dbReference type="GO" id="GO:0061700">
    <property type="term" value="C:GATOR2 complex"/>
    <property type="evidence" value="ECO:0007669"/>
    <property type="project" value="TreeGrafter"/>
</dbReference>
<evidence type="ECO:0000256" key="3">
    <source>
        <dbReference type="ARBA" id="ARBA00022737"/>
    </source>
</evidence>
<reference evidence="10" key="1">
    <citation type="journal article" date="2018" name="Nat. Microbiol.">
        <title>Leveraging single-cell genomics to expand the fungal tree of life.</title>
        <authorList>
            <person name="Ahrendt S.R."/>
            <person name="Quandt C.A."/>
            <person name="Ciobanu D."/>
            <person name="Clum A."/>
            <person name="Salamov A."/>
            <person name="Andreopoulos B."/>
            <person name="Cheng J.F."/>
            <person name="Woyke T."/>
            <person name="Pelin A."/>
            <person name="Henrissat B."/>
            <person name="Reynolds N.K."/>
            <person name="Benny G.L."/>
            <person name="Smith M.E."/>
            <person name="James T.Y."/>
            <person name="Grigoriev I.V."/>
        </authorList>
    </citation>
    <scope>NUCLEOTIDE SEQUENCE [LARGE SCALE GENOMIC DNA]</scope>
</reference>
<dbReference type="OrthoDB" id="60955at2759"/>
<dbReference type="PANTHER" id="PTHR46200:SF1">
    <property type="entry name" value="GATOR COMPLEX PROTEIN WDR24"/>
    <property type="match status" value="1"/>
</dbReference>
<feature type="domain" description="WDR59/RTC1-like RING zinc finger" evidence="8">
    <location>
        <begin position="592"/>
        <end position="642"/>
    </location>
</feature>
<evidence type="ECO:0000313" key="9">
    <source>
        <dbReference type="EMBL" id="RKP14630.1"/>
    </source>
</evidence>
<accession>A0A4P9Y9D8</accession>
<evidence type="ECO:0000256" key="2">
    <source>
        <dbReference type="ARBA" id="ARBA00022723"/>
    </source>
</evidence>
<dbReference type="PANTHER" id="PTHR46200">
    <property type="entry name" value="GATOR COMPLEX PROTEIN WDR24"/>
    <property type="match status" value="1"/>
</dbReference>
<protein>
    <submittedName>
        <fullName evidence="9">WD40-repeat-containing domain protein</fullName>
    </submittedName>
</protein>
<evidence type="ECO:0000256" key="4">
    <source>
        <dbReference type="ARBA" id="ARBA00022771"/>
    </source>
</evidence>
<keyword evidence="5" id="KW-0862">Zinc</keyword>
<feature type="compositionally biased region" description="Basic and acidic residues" evidence="7">
    <location>
        <begin position="456"/>
        <end position="469"/>
    </location>
</feature>
<dbReference type="InterPro" id="IPR019775">
    <property type="entry name" value="WD40_repeat_CS"/>
</dbReference>
<dbReference type="InterPro" id="IPR049566">
    <property type="entry name" value="WDR59_RTC1-like_RING_Znf"/>
</dbReference>
<feature type="compositionally biased region" description="Acidic residues" evidence="7">
    <location>
        <begin position="470"/>
        <end position="480"/>
    </location>
</feature>
<evidence type="ECO:0000259" key="8">
    <source>
        <dbReference type="Pfam" id="PF17120"/>
    </source>
</evidence>
<dbReference type="GO" id="GO:0008270">
    <property type="term" value="F:zinc ion binding"/>
    <property type="evidence" value="ECO:0007669"/>
    <property type="project" value="UniProtKB-KW"/>
</dbReference>
<dbReference type="InterPro" id="IPR037590">
    <property type="entry name" value="WDR24"/>
</dbReference>
<dbReference type="CDD" id="cd16693">
    <property type="entry name" value="mRING-H2-C3H3C2_WDR24"/>
    <property type="match status" value="1"/>
</dbReference>
<organism evidence="9 10">
    <name type="scientific">Piptocephalis cylindrospora</name>
    <dbReference type="NCBI Taxonomy" id="1907219"/>
    <lineage>
        <taxon>Eukaryota</taxon>
        <taxon>Fungi</taxon>
        <taxon>Fungi incertae sedis</taxon>
        <taxon>Zoopagomycota</taxon>
        <taxon>Zoopagomycotina</taxon>
        <taxon>Zoopagomycetes</taxon>
        <taxon>Zoopagales</taxon>
        <taxon>Piptocephalidaceae</taxon>
        <taxon>Piptocephalis</taxon>
    </lineage>
</organism>
<proteinExistence type="predicted"/>
<dbReference type="SUPFAM" id="SSF50978">
    <property type="entry name" value="WD40 repeat-like"/>
    <property type="match status" value="1"/>
</dbReference>
<keyword evidence="4" id="KW-0863">Zinc-finger</keyword>